<accession>K3WL76</accession>
<dbReference type="AlphaFoldDB" id="K3WL76"/>
<dbReference type="STRING" id="431595.K3WL76"/>
<feature type="region of interest" description="Disordered" evidence="1">
    <location>
        <begin position="1"/>
        <end position="42"/>
    </location>
</feature>
<dbReference type="PANTHER" id="PTHR37067">
    <property type="entry name" value="PX DOMAIN-CONTAINING PROTEIN"/>
    <property type="match status" value="1"/>
</dbReference>
<evidence type="ECO:0000256" key="1">
    <source>
        <dbReference type="SAM" id="MobiDB-lite"/>
    </source>
</evidence>
<evidence type="ECO:0000313" key="3">
    <source>
        <dbReference type="Proteomes" id="UP000019132"/>
    </source>
</evidence>
<feature type="compositionally biased region" description="Low complexity" evidence="1">
    <location>
        <begin position="10"/>
        <end position="23"/>
    </location>
</feature>
<dbReference type="EMBL" id="GL376573">
    <property type="status" value="NOT_ANNOTATED_CDS"/>
    <property type="molecule type" value="Genomic_DNA"/>
</dbReference>
<dbReference type="HOGENOM" id="CLU_009162_0_0_1"/>
<feature type="compositionally biased region" description="Acidic residues" evidence="1">
    <location>
        <begin position="235"/>
        <end position="251"/>
    </location>
</feature>
<protein>
    <submittedName>
        <fullName evidence="2">Uncharacterized protein</fullName>
    </submittedName>
</protein>
<dbReference type="VEuPathDB" id="FungiDB:PYU1_G005707"/>
<organism evidence="2 3">
    <name type="scientific">Globisporangium ultimum (strain ATCC 200006 / CBS 805.95 / DAOM BR144)</name>
    <name type="common">Pythium ultimum</name>
    <dbReference type="NCBI Taxonomy" id="431595"/>
    <lineage>
        <taxon>Eukaryota</taxon>
        <taxon>Sar</taxon>
        <taxon>Stramenopiles</taxon>
        <taxon>Oomycota</taxon>
        <taxon>Peronosporomycetes</taxon>
        <taxon>Pythiales</taxon>
        <taxon>Pythiaceae</taxon>
        <taxon>Globisporangium</taxon>
    </lineage>
</organism>
<dbReference type="PANTHER" id="PTHR37067:SF3">
    <property type="entry name" value="PX DOMAIN-CONTAINING PROTEIN"/>
    <property type="match status" value="1"/>
</dbReference>
<dbReference type="InParanoid" id="K3WL76"/>
<sequence length="837" mass="93515">MAAKPDDVESAAAGGAMSGSSDDAANEAPPSSSNGKRGGDKRNAKRMLNFQKDHARRFALEPVARDTETGVVTSVVCLFCKHFGREERAGKKRKATTNFKYFKHSFRTDQYMQHHLSQHPRNWAKYDAASDQDKRVFFPLTSSSNGSGGVAALTDAAAEALVEDGSKRSKHAKIAAAASALMNRGDEKVSFDVKKTIVDLVVGELLWRPQGLRSCNLFSTNMRLRAVKKSGITGDGDEEGGDADGNDEEMEEAVHGHTPSARQMYYIAVRHRAQLDLAVDFMASGQTYRQIARALSAIVKRTDVDAFMSAAEEEVTDLVRLTSAVSLNSVSKLLDKSWAFSVWMHTAAHDVQRPYLDIRLRLYNSSSGNGKIHNFHLVAIPLMEHQSEEKMYLTFEKTMDAVFPPWRGYLIGLGSDGDAKISSDRVSEFMTRIQQEVSNPVYRTWCGSHQLDRTMKQFYSALLGGTFMSSFKTLVAYIRSQEHLVLEMGHPPSLVTTNPWLAMGKDTKWITDKRVRLRKHLDEEKPAMAAPDDVWWVAFFIANWVAVRANETFKKLQNKHLVVSQQVALMQEFATDLIQNFHIQGPFTSTSALRLLESQTKDQYFPSRQGEYAISKSSMREFMSDLGVFVNTIVSRVDPVTLDIVFENLATCLATLVESLLGLSVGSHDHNNNATDVLPPVLPRELAALSGREFASLLERHSDRVRMFFSEEEMDVIDQEHQELRRAATKEKALKAALTEGGSSDESNETTSFEYAWAQTGGRFKALQHFAGGLATVFPRDDQTPELLDVPSMSDRENNNVCWRMLPMIDFSLEGTLHAQQFHKLQEILQEGTSVVL</sequence>
<proteinExistence type="predicted"/>
<dbReference type="EnsemblProtists" id="PYU1_T005718">
    <property type="protein sequence ID" value="PYU1_T005718"/>
    <property type="gene ID" value="PYU1_G005707"/>
</dbReference>
<feature type="region of interest" description="Disordered" evidence="1">
    <location>
        <begin position="230"/>
        <end position="251"/>
    </location>
</feature>
<reference evidence="3" key="2">
    <citation type="submission" date="2010-04" db="EMBL/GenBank/DDBJ databases">
        <authorList>
            <person name="Buell R."/>
            <person name="Hamilton J."/>
            <person name="Hostetler J."/>
        </authorList>
    </citation>
    <scope>NUCLEOTIDE SEQUENCE [LARGE SCALE GENOMIC DNA]</scope>
    <source>
        <strain evidence="3">DAOM:BR144</strain>
    </source>
</reference>
<evidence type="ECO:0000313" key="2">
    <source>
        <dbReference type="EnsemblProtists" id="PYU1_T005718"/>
    </source>
</evidence>
<reference evidence="2" key="3">
    <citation type="submission" date="2015-02" db="UniProtKB">
        <authorList>
            <consortium name="EnsemblProtists"/>
        </authorList>
    </citation>
    <scope>IDENTIFICATION</scope>
    <source>
        <strain evidence="2">DAOM BR144</strain>
    </source>
</reference>
<reference evidence="3" key="1">
    <citation type="journal article" date="2010" name="Genome Biol.">
        <title>Genome sequence of the necrotrophic plant pathogen Pythium ultimum reveals original pathogenicity mechanisms and effector repertoire.</title>
        <authorList>
            <person name="Levesque C.A."/>
            <person name="Brouwer H."/>
            <person name="Cano L."/>
            <person name="Hamilton J.P."/>
            <person name="Holt C."/>
            <person name="Huitema E."/>
            <person name="Raffaele S."/>
            <person name="Robideau G.P."/>
            <person name="Thines M."/>
            <person name="Win J."/>
            <person name="Zerillo M.M."/>
            <person name="Beakes G.W."/>
            <person name="Boore J.L."/>
            <person name="Busam D."/>
            <person name="Dumas B."/>
            <person name="Ferriera S."/>
            <person name="Fuerstenberg S.I."/>
            <person name="Gachon C.M."/>
            <person name="Gaulin E."/>
            <person name="Govers F."/>
            <person name="Grenville-Briggs L."/>
            <person name="Horner N."/>
            <person name="Hostetler J."/>
            <person name="Jiang R.H."/>
            <person name="Johnson J."/>
            <person name="Krajaejun T."/>
            <person name="Lin H."/>
            <person name="Meijer H.J."/>
            <person name="Moore B."/>
            <person name="Morris P."/>
            <person name="Phuntmart V."/>
            <person name="Puiu D."/>
            <person name="Shetty J."/>
            <person name="Stajich J.E."/>
            <person name="Tripathy S."/>
            <person name="Wawra S."/>
            <person name="van West P."/>
            <person name="Whitty B.R."/>
            <person name="Coutinho P.M."/>
            <person name="Henrissat B."/>
            <person name="Martin F."/>
            <person name="Thomas P.D."/>
            <person name="Tyler B.M."/>
            <person name="De Vries R.P."/>
            <person name="Kamoun S."/>
            <person name="Yandell M."/>
            <person name="Tisserat N."/>
            <person name="Buell C.R."/>
        </authorList>
    </citation>
    <scope>NUCLEOTIDE SEQUENCE</scope>
    <source>
        <strain evidence="3">DAOM:BR144</strain>
    </source>
</reference>
<name>K3WL76_GLOUD</name>
<dbReference type="Proteomes" id="UP000019132">
    <property type="component" value="Unassembled WGS sequence"/>
</dbReference>
<dbReference type="OMA" id="NWIAAHR"/>
<dbReference type="eggNOG" id="ENOG502SJBJ">
    <property type="taxonomic scope" value="Eukaryota"/>
</dbReference>
<keyword evidence="3" id="KW-1185">Reference proteome</keyword>